<feature type="compositionally biased region" description="Polar residues" evidence="5">
    <location>
        <begin position="339"/>
        <end position="352"/>
    </location>
</feature>
<evidence type="ECO:0000256" key="2">
    <source>
        <dbReference type="ARBA" id="ARBA00022692"/>
    </source>
</evidence>
<dbReference type="PANTHER" id="PTHR23507">
    <property type="entry name" value="ZGC:174356"/>
    <property type="match status" value="1"/>
</dbReference>
<keyword evidence="8" id="KW-1185">Reference proteome</keyword>
<evidence type="ECO:0008006" key="9">
    <source>
        <dbReference type="Google" id="ProtNLM"/>
    </source>
</evidence>
<sequence>MDFKNRRQPGGSLTAHLLYICAFMVSVGINFTRVPIIYAFRLMACDEYYLHHPTYDGAGDRCDVHEIEATVAKAVSILGLTVTVNGVFNLLFANWSMKSFGIKSVLIQQLIGPTIRLAMQLYGVHVGGARGILLVQISNILGVVGGSTGYVLILNTFISRVVPDSEQTVAFGRLQGSVMMGTAMAYLLGGVVADAFGTMAAFEVACVIMAVSTLFSALALPKLSQPETLENTSSNMISKLVLPFLSVFSRKMPGSDKYCSARPLLSSGVFFGVLATGFIPILLQMYSTNEFGFSSRENGYLMALNFGVRSLYLTLALPYIIKIGRKWLSNQTTQAVSDGTANNTVSTGISDSRQQEELAPLLGPKPPSPKRLETTFDLWFVTLSFAIDAILTAATVFSRDTAHLYLAAVLLPLGSGSAPAAKGVMTSLCKPWERVDALSGIAMLEMLATVAAMAVFGSVFSAFAVVGKSGMVFFINAGVALGAALLTAAVRLPKPAR</sequence>
<dbReference type="Proteomes" id="UP000030651">
    <property type="component" value="Unassembled WGS sequence"/>
</dbReference>
<feature type="transmembrane region" description="Helical" evidence="6">
    <location>
        <begin position="442"/>
        <end position="465"/>
    </location>
</feature>
<dbReference type="GO" id="GO:0022857">
    <property type="term" value="F:transmembrane transporter activity"/>
    <property type="evidence" value="ECO:0007669"/>
    <property type="project" value="InterPro"/>
</dbReference>
<organism evidence="7 8">
    <name type="scientific">Pestalotiopsis fici (strain W106-1 / CGMCC3.15140)</name>
    <dbReference type="NCBI Taxonomy" id="1229662"/>
    <lineage>
        <taxon>Eukaryota</taxon>
        <taxon>Fungi</taxon>
        <taxon>Dikarya</taxon>
        <taxon>Ascomycota</taxon>
        <taxon>Pezizomycotina</taxon>
        <taxon>Sordariomycetes</taxon>
        <taxon>Xylariomycetidae</taxon>
        <taxon>Amphisphaeriales</taxon>
        <taxon>Sporocadaceae</taxon>
        <taxon>Pestalotiopsis</taxon>
    </lineage>
</organism>
<evidence type="ECO:0000256" key="4">
    <source>
        <dbReference type="ARBA" id="ARBA00023136"/>
    </source>
</evidence>
<reference evidence="8" key="1">
    <citation type="journal article" date="2015" name="BMC Genomics">
        <title>Genomic and transcriptomic analysis of the endophytic fungus Pestalotiopsis fici reveals its lifestyle and high potential for synthesis of natural products.</title>
        <authorList>
            <person name="Wang X."/>
            <person name="Zhang X."/>
            <person name="Liu L."/>
            <person name="Xiang M."/>
            <person name="Wang W."/>
            <person name="Sun X."/>
            <person name="Che Y."/>
            <person name="Guo L."/>
            <person name="Liu G."/>
            <person name="Guo L."/>
            <person name="Wang C."/>
            <person name="Yin W.B."/>
            <person name="Stadler M."/>
            <person name="Zhang X."/>
            <person name="Liu X."/>
        </authorList>
    </citation>
    <scope>NUCLEOTIDE SEQUENCE [LARGE SCALE GENOMIC DNA]</scope>
    <source>
        <strain evidence="8">W106-1 / CGMCC3.15140</strain>
    </source>
</reference>
<evidence type="ECO:0000256" key="3">
    <source>
        <dbReference type="ARBA" id="ARBA00022989"/>
    </source>
</evidence>
<dbReference type="GeneID" id="19272594"/>
<dbReference type="GO" id="GO:0016020">
    <property type="term" value="C:membrane"/>
    <property type="evidence" value="ECO:0007669"/>
    <property type="project" value="UniProtKB-SubCell"/>
</dbReference>
<evidence type="ECO:0000313" key="8">
    <source>
        <dbReference type="Proteomes" id="UP000030651"/>
    </source>
</evidence>
<keyword evidence="3 6" id="KW-1133">Transmembrane helix</keyword>
<dbReference type="HOGENOM" id="CLU_025399_0_0_1"/>
<evidence type="ECO:0000313" key="7">
    <source>
        <dbReference type="EMBL" id="ETS80052.1"/>
    </source>
</evidence>
<feature type="transmembrane region" description="Helical" evidence="6">
    <location>
        <begin position="12"/>
        <end position="31"/>
    </location>
</feature>
<feature type="transmembrane region" description="Helical" evidence="6">
    <location>
        <begin position="140"/>
        <end position="162"/>
    </location>
</feature>
<dbReference type="InParanoid" id="W3X3R2"/>
<dbReference type="SUPFAM" id="SSF103473">
    <property type="entry name" value="MFS general substrate transporter"/>
    <property type="match status" value="1"/>
</dbReference>
<dbReference type="KEGG" id="pfy:PFICI_07581"/>
<feature type="transmembrane region" description="Helical" evidence="6">
    <location>
        <begin position="378"/>
        <end position="397"/>
    </location>
</feature>
<dbReference type="PANTHER" id="PTHR23507:SF13">
    <property type="entry name" value="MFS GENERAL SUBSTRATE TRANSPORTER"/>
    <property type="match status" value="1"/>
</dbReference>
<evidence type="ECO:0000256" key="5">
    <source>
        <dbReference type="SAM" id="MobiDB-lite"/>
    </source>
</evidence>
<keyword evidence="2 6" id="KW-0812">Transmembrane</keyword>
<dbReference type="EMBL" id="KI912113">
    <property type="protein sequence ID" value="ETS80052.1"/>
    <property type="molecule type" value="Genomic_DNA"/>
</dbReference>
<feature type="transmembrane region" description="Helical" evidence="6">
    <location>
        <begin position="200"/>
        <end position="220"/>
    </location>
</feature>
<comment type="subcellular location">
    <subcellularLocation>
        <location evidence="1">Membrane</location>
        <topology evidence="1">Multi-pass membrane protein</topology>
    </subcellularLocation>
</comment>
<proteinExistence type="predicted"/>
<feature type="transmembrane region" description="Helical" evidence="6">
    <location>
        <begin position="74"/>
        <end position="93"/>
    </location>
</feature>
<protein>
    <recommendedName>
        <fullName evidence="9">Major facilitator superfamily (MFS) profile domain-containing protein</fullName>
    </recommendedName>
</protein>
<keyword evidence="4 6" id="KW-0472">Membrane</keyword>
<dbReference type="Pfam" id="PF07690">
    <property type="entry name" value="MFS_1"/>
    <property type="match status" value="1"/>
</dbReference>
<feature type="transmembrane region" description="Helical" evidence="6">
    <location>
        <begin position="174"/>
        <end position="193"/>
    </location>
</feature>
<feature type="transmembrane region" description="Helical" evidence="6">
    <location>
        <begin position="299"/>
        <end position="321"/>
    </location>
</feature>
<dbReference type="Gene3D" id="1.20.1250.20">
    <property type="entry name" value="MFS general substrate transporter like domains"/>
    <property type="match status" value="1"/>
</dbReference>
<feature type="transmembrane region" description="Helical" evidence="6">
    <location>
        <begin position="471"/>
        <end position="492"/>
    </location>
</feature>
<evidence type="ECO:0000256" key="6">
    <source>
        <dbReference type="SAM" id="Phobius"/>
    </source>
</evidence>
<feature type="region of interest" description="Disordered" evidence="5">
    <location>
        <begin position="339"/>
        <end position="368"/>
    </location>
</feature>
<dbReference type="RefSeq" id="XP_007834353.1">
    <property type="nucleotide sequence ID" value="XM_007836162.1"/>
</dbReference>
<dbReference type="AlphaFoldDB" id="W3X3R2"/>
<feature type="transmembrane region" description="Helical" evidence="6">
    <location>
        <begin position="269"/>
        <end position="287"/>
    </location>
</feature>
<dbReference type="OrthoDB" id="5204190at2759"/>
<dbReference type="InterPro" id="IPR036259">
    <property type="entry name" value="MFS_trans_sf"/>
</dbReference>
<name>W3X3R2_PESFW</name>
<evidence type="ECO:0000256" key="1">
    <source>
        <dbReference type="ARBA" id="ARBA00004141"/>
    </source>
</evidence>
<dbReference type="InterPro" id="IPR011701">
    <property type="entry name" value="MFS"/>
</dbReference>
<gene>
    <name evidence="7" type="ORF">PFICI_07581</name>
</gene>
<accession>W3X3R2</accession>
<dbReference type="eggNOG" id="ENOG502S731">
    <property type="taxonomic scope" value="Eukaryota"/>
</dbReference>